<proteinExistence type="predicted"/>
<sequence length="36" mass="3819">MVPKHFPENLTGGKLLKLKLLHDTGKGVIVLGSSSC</sequence>
<protein>
    <submittedName>
        <fullName evidence="1">Uncharacterized protein</fullName>
    </submittedName>
</protein>
<dbReference type="Proteomes" id="UP000269945">
    <property type="component" value="Unassembled WGS sequence"/>
</dbReference>
<dbReference type="EMBL" id="CYRY02000270">
    <property type="protein sequence ID" value="VCW49273.1"/>
    <property type="molecule type" value="Genomic_DNA"/>
</dbReference>
<accession>A0A9X9LCA3</accession>
<organism evidence="1 2">
    <name type="scientific">Gulo gulo</name>
    <name type="common">Wolverine</name>
    <name type="synonym">Gluton</name>
    <dbReference type="NCBI Taxonomy" id="48420"/>
    <lineage>
        <taxon>Eukaryota</taxon>
        <taxon>Metazoa</taxon>
        <taxon>Chordata</taxon>
        <taxon>Craniata</taxon>
        <taxon>Vertebrata</taxon>
        <taxon>Euteleostomi</taxon>
        <taxon>Mammalia</taxon>
        <taxon>Eutheria</taxon>
        <taxon>Laurasiatheria</taxon>
        <taxon>Carnivora</taxon>
        <taxon>Caniformia</taxon>
        <taxon>Musteloidea</taxon>
        <taxon>Mustelidae</taxon>
        <taxon>Guloninae</taxon>
        <taxon>Gulo</taxon>
    </lineage>
</organism>
<reference evidence="1 2" key="1">
    <citation type="submission" date="2018-10" db="EMBL/GenBank/DDBJ databases">
        <authorList>
            <person name="Ekblom R."/>
            <person name="Jareborg N."/>
        </authorList>
    </citation>
    <scope>NUCLEOTIDE SEQUENCE [LARGE SCALE GENOMIC DNA]</scope>
    <source>
        <tissue evidence="1">Muscle</tissue>
    </source>
</reference>
<gene>
    <name evidence="1" type="ORF">BN2614_LOCUS2</name>
</gene>
<dbReference type="AlphaFoldDB" id="A0A9X9LCA3"/>
<comment type="caution">
    <text evidence="1">The sequence shown here is derived from an EMBL/GenBank/DDBJ whole genome shotgun (WGS) entry which is preliminary data.</text>
</comment>
<evidence type="ECO:0000313" key="1">
    <source>
        <dbReference type="EMBL" id="VCW49273.1"/>
    </source>
</evidence>
<evidence type="ECO:0000313" key="2">
    <source>
        <dbReference type="Proteomes" id="UP000269945"/>
    </source>
</evidence>
<name>A0A9X9LCA3_GULGU</name>
<keyword evidence="2" id="KW-1185">Reference proteome</keyword>